<feature type="chain" id="PRO_5041456693" description="Ground-like domain-containing protein" evidence="1">
    <location>
        <begin position="22"/>
        <end position="158"/>
    </location>
</feature>
<keyword evidence="1" id="KW-0732">Signal</keyword>
<gene>
    <name evidence="3" type="ORF">QR680_016003</name>
</gene>
<evidence type="ECO:0000259" key="2">
    <source>
        <dbReference type="Pfam" id="PF04155"/>
    </source>
</evidence>
<keyword evidence="4" id="KW-1185">Reference proteome</keyword>
<dbReference type="InterPro" id="IPR007284">
    <property type="entry name" value="Ground-like_dom"/>
</dbReference>
<evidence type="ECO:0000313" key="3">
    <source>
        <dbReference type="EMBL" id="KAK0401841.1"/>
    </source>
</evidence>
<accession>A0AA39H9P4</accession>
<feature type="signal peptide" evidence="1">
    <location>
        <begin position="1"/>
        <end position="21"/>
    </location>
</feature>
<organism evidence="3 4">
    <name type="scientific">Steinernema hermaphroditum</name>
    <dbReference type="NCBI Taxonomy" id="289476"/>
    <lineage>
        <taxon>Eukaryota</taxon>
        <taxon>Metazoa</taxon>
        <taxon>Ecdysozoa</taxon>
        <taxon>Nematoda</taxon>
        <taxon>Chromadorea</taxon>
        <taxon>Rhabditida</taxon>
        <taxon>Tylenchina</taxon>
        <taxon>Panagrolaimomorpha</taxon>
        <taxon>Strongyloidoidea</taxon>
        <taxon>Steinernematidae</taxon>
        <taxon>Steinernema</taxon>
    </lineage>
</organism>
<dbReference type="EMBL" id="JAUCMV010000004">
    <property type="protein sequence ID" value="KAK0401841.1"/>
    <property type="molecule type" value="Genomic_DNA"/>
</dbReference>
<protein>
    <recommendedName>
        <fullName evidence="2">Ground-like domain-containing protein</fullName>
    </recommendedName>
</protein>
<dbReference type="AlphaFoldDB" id="A0AA39H9P4"/>
<dbReference type="PROSITE" id="PS51257">
    <property type="entry name" value="PROKAR_LIPOPROTEIN"/>
    <property type="match status" value="1"/>
</dbReference>
<comment type="caution">
    <text evidence="3">The sequence shown here is derived from an EMBL/GenBank/DDBJ whole genome shotgun (WGS) entry which is preliminary data.</text>
</comment>
<dbReference type="Pfam" id="PF04155">
    <property type="entry name" value="Ground-like"/>
    <property type="match status" value="1"/>
</dbReference>
<feature type="domain" description="Ground-like" evidence="2">
    <location>
        <begin position="84"/>
        <end position="156"/>
    </location>
</feature>
<proteinExistence type="predicted"/>
<name>A0AA39H9P4_9BILA</name>
<dbReference type="Proteomes" id="UP001175271">
    <property type="component" value="Unassembled WGS sequence"/>
</dbReference>
<sequence>MTSKILLGALLLVIFIQVADACFPPFTGGGGGCGCGGGGGGCGGGGGGCGGGCGGGGGGCGGCGKRKKRAIEDNDEHEIHDAKNACNSKKLQNLISQSIVDGSTEKSVVSINEQLEDIAEGSFVTWCTPKVEAFNFATTMDVYCSVTVKDITCNVFNH</sequence>
<evidence type="ECO:0000256" key="1">
    <source>
        <dbReference type="SAM" id="SignalP"/>
    </source>
</evidence>
<reference evidence="3" key="1">
    <citation type="submission" date="2023-06" db="EMBL/GenBank/DDBJ databases">
        <title>Genomic analysis of the entomopathogenic nematode Steinernema hermaphroditum.</title>
        <authorList>
            <person name="Schwarz E.M."/>
            <person name="Heppert J.K."/>
            <person name="Baniya A."/>
            <person name="Schwartz H.T."/>
            <person name="Tan C.-H."/>
            <person name="Antoshechkin I."/>
            <person name="Sternberg P.W."/>
            <person name="Goodrich-Blair H."/>
            <person name="Dillman A.R."/>
        </authorList>
    </citation>
    <scope>NUCLEOTIDE SEQUENCE</scope>
    <source>
        <strain evidence="3">PS9179</strain>
        <tissue evidence="3">Whole animal</tissue>
    </source>
</reference>
<evidence type="ECO:0000313" key="4">
    <source>
        <dbReference type="Proteomes" id="UP001175271"/>
    </source>
</evidence>